<proteinExistence type="predicted"/>
<dbReference type="Proteomes" id="UP000297280">
    <property type="component" value="Unassembled WGS sequence"/>
</dbReference>
<protein>
    <submittedName>
        <fullName evidence="1">Uncharacterized protein</fullName>
    </submittedName>
</protein>
<dbReference type="AlphaFoldDB" id="A0A4Z1K7C2"/>
<accession>A0A4Z1K7C2</accession>
<evidence type="ECO:0000313" key="2">
    <source>
        <dbReference type="Proteomes" id="UP000297280"/>
    </source>
</evidence>
<organism evidence="1 2">
    <name type="scientific">Botrytis porri</name>
    <dbReference type="NCBI Taxonomy" id="87229"/>
    <lineage>
        <taxon>Eukaryota</taxon>
        <taxon>Fungi</taxon>
        <taxon>Dikarya</taxon>
        <taxon>Ascomycota</taxon>
        <taxon>Pezizomycotina</taxon>
        <taxon>Leotiomycetes</taxon>
        <taxon>Helotiales</taxon>
        <taxon>Sclerotiniaceae</taxon>
        <taxon>Botrytis</taxon>
    </lineage>
</organism>
<dbReference type="STRING" id="87229.A0A4Z1K7C2"/>
<dbReference type="EMBL" id="PQXO01001099">
    <property type="protein sequence ID" value="TGO81558.1"/>
    <property type="molecule type" value="Genomic_DNA"/>
</dbReference>
<comment type="caution">
    <text evidence="1">The sequence shown here is derived from an EMBL/GenBank/DDBJ whole genome shotgun (WGS) entry which is preliminary data.</text>
</comment>
<evidence type="ECO:0000313" key="1">
    <source>
        <dbReference type="EMBL" id="TGO81558.1"/>
    </source>
</evidence>
<keyword evidence="2" id="KW-1185">Reference proteome</keyword>
<reference evidence="1 2" key="1">
    <citation type="submission" date="2017-12" db="EMBL/GenBank/DDBJ databases">
        <title>Comparative genomics of Botrytis spp.</title>
        <authorList>
            <person name="Valero-Jimenez C.A."/>
            <person name="Tapia P."/>
            <person name="Veloso J."/>
            <person name="Silva-Moreno E."/>
            <person name="Staats M."/>
            <person name="Valdes J.H."/>
            <person name="Van Kan J.A.L."/>
        </authorList>
    </citation>
    <scope>NUCLEOTIDE SEQUENCE [LARGE SCALE GENOMIC DNA]</scope>
    <source>
        <strain evidence="1 2">MUCL3349</strain>
    </source>
</reference>
<sequence length="616" mass="70888">MSFDAEGLYLVRRFSELTRNEKIAEPLSQGLAEKLDHDIERERKGKYFYKEVTQKTKKVNQMTRNYGHDLYSEELSVAWRNLEDKLKLDKSGVPITSGNNGTDILLLTIQLQQDILQKKQESKGAKVKTFLKRTVQSLENHKYLFALLPSGDRYTSVFTGAFSALVKVRYYQTWYERITELTRSFTKASVTNSKIADEISDALDDISDQVRSFGIAAATTRYQRSTYIKCHITEFYIQLFDFLEVIIREWYQSSWKRFSKSLGRSFLEETVQKTVQRLQTYTTRVAAEERHISEEQNRMQLLQIGNMVQKLLLDIKELKDRLNEISPPTTPESKWQRGFGGAWNHSGVHSNSLNSSLDSSPRWSKRSMLEDSEFLRQYVQASVDVDRLIVMGQSLVVNANISTRIRQWIIAPSSRILWIEGPHGVEQPSQNAFVSAFVLRNLRLTHVPVMAEFCHYDAKDWRTWNPATELLKLVYGLIGQTINMMEDDIETDGTCPDFSAERFQRLKENTDALPAAIQLLADLISVGPALKFCIIDGLEIFDGFEGSTLLMKSFKDLIALVCKCVAAKSFPGRERIFKVLFTTNGFVRELEDCHDAESFVRLTYDDEEEDELLTYP</sequence>
<gene>
    <name evidence="1" type="ORF">BPOR_1105g00020</name>
</gene>
<name>A0A4Z1K7C2_9HELO</name>